<dbReference type="SUPFAM" id="SSF48452">
    <property type="entry name" value="TPR-like"/>
    <property type="match status" value="2"/>
</dbReference>
<proteinExistence type="predicted"/>
<reference evidence="4 5" key="1">
    <citation type="submission" date="2019-02" db="EMBL/GenBank/DDBJ databases">
        <title>Deep-cultivation of Planctomycetes and their phenomic and genomic characterization uncovers novel biology.</title>
        <authorList>
            <person name="Wiegand S."/>
            <person name="Jogler M."/>
            <person name="Boedeker C."/>
            <person name="Pinto D."/>
            <person name="Vollmers J."/>
            <person name="Rivas-Marin E."/>
            <person name="Kohn T."/>
            <person name="Peeters S.H."/>
            <person name="Heuer A."/>
            <person name="Rast P."/>
            <person name="Oberbeckmann S."/>
            <person name="Bunk B."/>
            <person name="Jeske O."/>
            <person name="Meyerdierks A."/>
            <person name="Storesund J.E."/>
            <person name="Kallscheuer N."/>
            <person name="Luecker S."/>
            <person name="Lage O.M."/>
            <person name="Pohl T."/>
            <person name="Merkel B.J."/>
            <person name="Hornburger P."/>
            <person name="Mueller R.-W."/>
            <person name="Bruemmer F."/>
            <person name="Labrenz M."/>
            <person name="Spormann A.M."/>
            <person name="Op den Camp H."/>
            <person name="Overmann J."/>
            <person name="Amann R."/>
            <person name="Jetten M.S.M."/>
            <person name="Mascher T."/>
            <person name="Medema M.H."/>
            <person name="Devos D.P."/>
            <person name="Kaster A.-K."/>
            <person name="Ovreas L."/>
            <person name="Rohde M."/>
            <person name="Galperin M.Y."/>
            <person name="Jogler C."/>
        </authorList>
    </citation>
    <scope>NUCLEOTIDE SEQUENCE [LARGE SCALE GENOMIC DNA]</scope>
    <source>
        <strain evidence="4 5">Pan44</strain>
    </source>
</reference>
<dbReference type="EMBL" id="CP036271">
    <property type="protein sequence ID" value="QDT54377.1"/>
    <property type="molecule type" value="Genomic_DNA"/>
</dbReference>
<dbReference type="InterPro" id="IPR019734">
    <property type="entry name" value="TPR_rpt"/>
</dbReference>
<dbReference type="Proteomes" id="UP000315700">
    <property type="component" value="Chromosome"/>
</dbReference>
<keyword evidence="5" id="KW-1185">Reference proteome</keyword>
<dbReference type="InterPro" id="IPR050498">
    <property type="entry name" value="Ycf3"/>
</dbReference>
<gene>
    <name evidence="4" type="ORF">Pan44_24100</name>
</gene>
<feature type="repeat" description="TPR" evidence="3">
    <location>
        <begin position="24"/>
        <end position="57"/>
    </location>
</feature>
<dbReference type="KEGG" id="ccos:Pan44_24100"/>
<protein>
    <submittedName>
        <fullName evidence="4">Bacteriophage N4 receptor, outer membrane subunit</fullName>
    </submittedName>
</protein>
<evidence type="ECO:0000256" key="3">
    <source>
        <dbReference type="PROSITE-ProRule" id="PRU00339"/>
    </source>
</evidence>
<evidence type="ECO:0000313" key="4">
    <source>
        <dbReference type="EMBL" id="QDT54377.1"/>
    </source>
</evidence>
<evidence type="ECO:0000313" key="5">
    <source>
        <dbReference type="Proteomes" id="UP000315700"/>
    </source>
</evidence>
<name>A0A517SE49_9PLAN</name>
<dbReference type="PANTHER" id="PTHR44858:SF1">
    <property type="entry name" value="UDP-N-ACETYLGLUCOSAMINE--PEPTIDE N-ACETYLGLUCOSAMINYLTRANSFERASE SPINDLY-RELATED"/>
    <property type="match status" value="1"/>
</dbReference>
<dbReference type="Pfam" id="PF14559">
    <property type="entry name" value="TPR_19"/>
    <property type="match status" value="1"/>
</dbReference>
<dbReference type="Pfam" id="PF07719">
    <property type="entry name" value="TPR_2"/>
    <property type="match status" value="1"/>
</dbReference>
<dbReference type="InParanoid" id="A0A517SE49"/>
<dbReference type="InterPro" id="IPR013105">
    <property type="entry name" value="TPR_2"/>
</dbReference>
<evidence type="ECO:0000256" key="1">
    <source>
        <dbReference type="ARBA" id="ARBA00022737"/>
    </source>
</evidence>
<organism evidence="4 5">
    <name type="scientific">Caulifigura coniformis</name>
    <dbReference type="NCBI Taxonomy" id="2527983"/>
    <lineage>
        <taxon>Bacteria</taxon>
        <taxon>Pseudomonadati</taxon>
        <taxon>Planctomycetota</taxon>
        <taxon>Planctomycetia</taxon>
        <taxon>Planctomycetales</taxon>
        <taxon>Planctomycetaceae</taxon>
        <taxon>Caulifigura</taxon>
    </lineage>
</organism>
<dbReference type="PROSITE" id="PS50005">
    <property type="entry name" value="TPR"/>
    <property type="match status" value="1"/>
</dbReference>
<evidence type="ECO:0000256" key="2">
    <source>
        <dbReference type="ARBA" id="ARBA00022803"/>
    </source>
</evidence>
<keyword evidence="2 3" id="KW-0802">TPR repeat</keyword>
<dbReference type="AlphaFoldDB" id="A0A517SE49"/>
<accession>A0A517SE49</accession>
<dbReference type="PANTHER" id="PTHR44858">
    <property type="entry name" value="TETRATRICOPEPTIDE REPEAT PROTEIN 6"/>
    <property type="match status" value="1"/>
</dbReference>
<sequence length="335" mass="37639">MLKDQYFEAAVEYRAAVNEDSTDVYAVVNRGLAWLHLQDFEMAQADFEAAMKLDPRNWFTFLGRGFVHEKRNHFEQARADYQEAHRLLGDANHPQREEILSGLIRCSIALGDASGGLTVADEFLRDFPEGPAGYSIRGQARVGLCLFEDAIADFSEAMQRGLRSSYLLRYRAHAYERIGNVSCAIADLKEAALLEPGDFELQAYLGFSLTQGGQWTEARSHFERLLAEHPDDPLIMNNLAWMLATCPDAAFRDGPLAVRLATKACELSQGTVAHYVGTLGAAFAEVGEFDRAVECSMRALSKFEGTERQECQRILEHYQSRKPYRDVLSKSRRAP</sequence>
<dbReference type="Gene3D" id="1.25.40.10">
    <property type="entry name" value="Tetratricopeptide repeat domain"/>
    <property type="match status" value="2"/>
</dbReference>
<dbReference type="SMART" id="SM00028">
    <property type="entry name" value="TPR"/>
    <property type="match status" value="6"/>
</dbReference>
<keyword evidence="4" id="KW-0675">Receptor</keyword>
<dbReference type="InterPro" id="IPR011990">
    <property type="entry name" value="TPR-like_helical_dom_sf"/>
</dbReference>
<keyword evidence="1" id="KW-0677">Repeat</keyword>